<dbReference type="SUPFAM" id="SSF47336">
    <property type="entry name" value="ACP-like"/>
    <property type="match status" value="2"/>
</dbReference>
<dbReference type="InterPro" id="IPR036736">
    <property type="entry name" value="ACP-like_sf"/>
</dbReference>
<dbReference type="GO" id="GO:0005737">
    <property type="term" value="C:cytoplasm"/>
    <property type="evidence" value="ECO:0007669"/>
    <property type="project" value="TreeGrafter"/>
</dbReference>
<accession>A0A5J5JTU1</accession>
<feature type="domain" description="Carrier" evidence="6">
    <location>
        <begin position="1238"/>
        <end position="1313"/>
    </location>
</feature>
<comment type="cofactor">
    <cofactor evidence="1">
        <name>pantetheine 4'-phosphate</name>
        <dbReference type="ChEBI" id="CHEBI:47942"/>
    </cofactor>
</comment>
<evidence type="ECO:0000256" key="5">
    <source>
        <dbReference type="SAM" id="MobiDB-lite"/>
    </source>
</evidence>
<proteinExistence type="inferred from homology"/>
<dbReference type="NCBIfam" id="TIGR01733">
    <property type="entry name" value="AA-adenyl-dom"/>
    <property type="match status" value="1"/>
</dbReference>
<dbReference type="Gene3D" id="3.30.559.30">
    <property type="entry name" value="Nonribosomal peptide synthetase, condensation domain"/>
    <property type="match status" value="1"/>
</dbReference>
<reference evidence="7 8" key="1">
    <citation type="submission" date="2019-09" db="EMBL/GenBank/DDBJ databases">
        <title>Screening of Novel Bioactive Compounds from Soil-Associated.</title>
        <authorList>
            <person name="Gong X."/>
        </authorList>
    </citation>
    <scope>NUCLEOTIDE SEQUENCE [LARGE SCALE GENOMIC DNA]</scope>
    <source>
        <strain evidence="7 8">Gxj-6</strain>
    </source>
</reference>
<dbReference type="EMBL" id="VYTZ01000014">
    <property type="protein sequence ID" value="KAA9374761.1"/>
    <property type="molecule type" value="Genomic_DNA"/>
</dbReference>
<dbReference type="Pfam" id="PF00550">
    <property type="entry name" value="PP-binding"/>
    <property type="match status" value="2"/>
</dbReference>
<dbReference type="InterPro" id="IPR025110">
    <property type="entry name" value="AMP-bd_C"/>
</dbReference>
<feature type="compositionally biased region" description="Basic and acidic residues" evidence="5">
    <location>
        <begin position="840"/>
        <end position="866"/>
    </location>
</feature>
<evidence type="ECO:0000256" key="3">
    <source>
        <dbReference type="ARBA" id="ARBA00022450"/>
    </source>
</evidence>
<dbReference type="FunFam" id="3.30.300.30:FF:000010">
    <property type="entry name" value="Enterobactin synthetase component F"/>
    <property type="match status" value="1"/>
</dbReference>
<dbReference type="FunFam" id="1.10.1200.10:FF:000016">
    <property type="entry name" value="Non-ribosomal peptide synthase"/>
    <property type="match status" value="1"/>
</dbReference>
<dbReference type="PANTHER" id="PTHR45527:SF1">
    <property type="entry name" value="FATTY ACID SYNTHASE"/>
    <property type="match status" value="1"/>
</dbReference>
<dbReference type="PROSITE" id="PS00455">
    <property type="entry name" value="AMP_BINDING"/>
    <property type="match status" value="1"/>
</dbReference>
<dbReference type="InterPro" id="IPR009081">
    <property type="entry name" value="PP-bd_ACP"/>
</dbReference>
<dbReference type="GO" id="GO:0043041">
    <property type="term" value="P:amino acid activation for nonribosomal peptide biosynthetic process"/>
    <property type="evidence" value="ECO:0007669"/>
    <property type="project" value="TreeGrafter"/>
</dbReference>
<dbReference type="Proteomes" id="UP000327011">
    <property type="component" value="Unassembled WGS sequence"/>
</dbReference>
<evidence type="ECO:0000313" key="8">
    <source>
        <dbReference type="Proteomes" id="UP000327011"/>
    </source>
</evidence>
<feature type="non-terminal residue" evidence="7">
    <location>
        <position position="1"/>
    </location>
</feature>
<dbReference type="Gene3D" id="3.40.50.1820">
    <property type="entry name" value="alpha/beta hydrolase"/>
    <property type="match status" value="1"/>
</dbReference>
<sequence>LARWRGDGQLVFAGRADEQVKIRGFRIEPGEIEAVLASHESVAQAVVVAREDRPGDKRLIAYIVPTTENTIESGDTSDGSGTAGSGESGGGGNSRSDSGSNRGVDTAGVREHVAARLPEYMVPSAVVVLERLPVTANGKVDRAALPAPDLAGLAGPAGGRAPATPTEEVLCGLFAEILGVEEIGTDASFFDLGGDSLRAMRLLARIRSVLETEISIGALFAEPTVAGVARLIDGSGETRKALTPMPRPEALPLSYAQQRMWFLNRLEGAGEGAGYNMPLALRLSGDLDVAALEAAVADVADRHESLRTIFPDRDGVPYQRVLDQAPPLTVLETTENEAGEVIAARARDGFDVSVDLPWRVTLLRLAPAEHVLLTVVHHIAADGWSMGVLSRDLVAAYAARHEGRAPDWRPLPVQYADYALWQREVLGDLDDPGSLISGQLGYWRQALAGIPQELALPVDRPRPAVSSFRGATVPVRVPPQVHSRLVELAQRGKATMFMVVQAALAVLLSRMGAGTDIPIGTAVAGRGEPALDDLAGFFVNTLVLRADLSGDPTFTELLSRVREADLAAYTHQDLPFERLVEDLNPPRSLGRNPLFQVSLAVQNAPEGKGGLWDLPGLRVRPLSSGDEAGAARVDLTLDLAEHRDGEGRPSGIAGVLLYAADLFDEGTVRALAVRLVRVLEQVVSDPAVRLRNVDVLTRDERSRTLTEWNRTDRPAPAGTLAELFEAQVARTPAATAVIGPGREWTYAELDRAADGVARDLLARGVRPGDLVAVLMERSPDLVAVLLGVAKAGAGFVPVDPAYPAERIAFMLADAAPALVLCTPETRPAAPEDAVVLDGVRLGEDSPKDPGEDPRENPAGHSGEHLRRGLGARPGDDPGGPVRVAGRVDDVAYVIYTSGSTGTPKGVVVTHRGLGNLAADQIAAFGVRPGSRVLQLASLSFDASVWELCMALLSGACLVVAGADRLPPHGTLAAVTAEFGVTHLTVSPSVLATTEELPESLTTVVVAGETCPPWLPGRLPGRRVVNAYGPTEVTVCATMSGPLEPEAEVTIGRPLGNTRAYVLDEFLTPVPVGVRGELYVAGVGLARGYLNRPGLTAGRFVASPFAEGERMYRTGDVVSWTPGGELLFTGRADDQVKVRGIRVELGEIEAVLAAHESVAQAAAVVREDRLEIKSLVAYVVPAGEAVDAAALRGYLAERLPDHMVPASVVPLPALPVTVNGKLDRAALPAPELAGLGGRDPETAVEEVLCGLFAEVLGLERVGAEASFFELGGDSLLAMKLITRIRGVLGADVGIRSVFTAQTPAGIAASLGADDLGLILPLRTEGDKPPLFCVHPSSGLSWCYAELTRHLPDDQPVYGLQARGFGPGELLPETIEEMARDYVEQIRAVQPEGPYNLLGWSFGAAVAHAMATLLQERGEKVSTLISLDGYPFDPDDRQGDPDPGGQRNGAAEGPGQPRTRVLSEIQKVNANNFRLLRNFTASVFQGDLTLFVATQGHVESPGADGWADYVQGNIDNIPVNTDHDGMMAAKPIADIARIISQRLGA</sequence>
<dbReference type="GO" id="GO:0044550">
    <property type="term" value="P:secondary metabolite biosynthetic process"/>
    <property type="evidence" value="ECO:0007669"/>
    <property type="project" value="TreeGrafter"/>
</dbReference>
<dbReference type="InterPro" id="IPR010071">
    <property type="entry name" value="AA_adenyl_dom"/>
</dbReference>
<dbReference type="InterPro" id="IPR020802">
    <property type="entry name" value="TesA-like"/>
</dbReference>
<dbReference type="CDD" id="cd19540">
    <property type="entry name" value="LCL_NRPS-like"/>
    <property type="match status" value="1"/>
</dbReference>
<dbReference type="FunFam" id="1.10.1200.10:FF:000005">
    <property type="entry name" value="Nonribosomal peptide synthetase 1"/>
    <property type="match status" value="1"/>
</dbReference>
<dbReference type="Pfam" id="PF00501">
    <property type="entry name" value="AMP-binding"/>
    <property type="match status" value="1"/>
</dbReference>
<keyword evidence="3" id="KW-0596">Phosphopantetheine</keyword>
<dbReference type="PANTHER" id="PTHR45527">
    <property type="entry name" value="NONRIBOSOMAL PEPTIDE SYNTHETASE"/>
    <property type="match status" value="1"/>
</dbReference>
<dbReference type="Pfam" id="PF00668">
    <property type="entry name" value="Condensation"/>
    <property type="match status" value="1"/>
</dbReference>
<evidence type="ECO:0000256" key="1">
    <source>
        <dbReference type="ARBA" id="ARBA00001957"/>
    </source>
</evidence>
<dbReference type="SUPFAM" id="SSF56801">
    <property type="entry name" value="Acetyl-CoA synthetase-like"/>
    <property type="match status" value="2"/>
</dbReference>
<feature type="region of interest" description="Disordered" evidence="5">
    <location>
        <begin position="840"/>
        <end position="882"/>
    </location>
</feature>
<dbReference type="RefSeq" id="WP_150938137.1">
    <property type="nucleotide sequence ID" value="NZ_VYTZ01000014.1"/>
</dbReference>
<name>A0A5J5JTU1_9ACTN</name>
<dbReference type="Gene3D" id="2.30.38.10">
    <property type="entry name" value="Luciferase, Domain 3"/>
    <property type="match status" value="1"/>
</dbReference>
<gene>
    <name evidence="7" type="ORF">F5972_29565</name>
</gene>
<dbReference type="FunFam" id="2.30.38.10:FF:000001">
    <property type="entry name" value="Non-ribosomal peptide synthetase PvdI"/>
    <property type="match status" value="1"/>
</dbReference>
<dbReference type="SMART" id="SM00824">
    <property type="entry name" value="PKS_TE"/>
    <property type="match status" value="1"/>
</dbReference>
<evidence type="ECO:0000256" key="2">
    <source>
        <dbReference type="ARBA" id="ARBA00006432"/>
    </source>
</evidence>
<feature type="compositionally biased region" description="Low complexity" evidence="5">
    <location>
        <begin position="94"/>
        <end position="103"/>
    </location>
</feature>
<evidence type="ECO:0000259" key="6">
    <source>
        <dbReference type="PROSITE" id="PS50075"/>
    </source>
</evidence>
<dbReference type="SUPFAM" id="SSF52777">
    <property type="entry name" value="CoA-dependent acyltransferases"/>
    <property type="match status" value="2"/>
</dbReference>
<dbReference type="InterPro" id="IPR001031">
    <property type="entry name" value="Thioesterase"/>
</dbReference>
<dbReference type="GO" id="GO:0072330">
    <property type="term" value="P:monocarboxylic acid biosynthetic process"/>
    <property type="evidence" value="ECO:0007669"/>
    <property type="project" value="UniProtKB-ARBA"/>
</dbReference>
<dbReference type="Pfam" id="PF00975">
    <property type="entry name" value="Thioesterase"/>
    <property type="match status" value="1"/>
</dbReference>
<organism evidence="7 8">
    <name type="scientific">Microbispora cellulosiformans</name>
    <dbReference type="NCBI Taxonomy" id="2614688"/>
    <lineage>
        <taxon>Bacteria</taxon>
        <taxon>Bacillati</taxon>
        <taxon>Actinomycetota</taxon>
        <taxon>Actinomycetes</taxon>
        <taxon>Streptosporangiales</taxon>
        <taxon>Streptosporangiaceae</taxon>
        <taxon>Microbispora</taxon>
    </lineage>
</organism>
<dbReference type="InterPro" id="IPR020806">
    <property type="entry name" value="PKS_PP-bd"/>
</dbReference>
<feature type="domain" description="Carrier" evidence="6">
    <location>
        <begin position="161"/>
        <end position="236"/>
    </location>
</feature>
<dbReference type="InterPro" id="IPR020845">
    <property type="entry name" value="AMP-binding_CS"/>
</dbReference>
<dbReference type="InterPro" id="IPR000873">
    <property type="entry name" value="AMP-dep_synth/lig_dom"/>
</dbReference>
<dbReference type="FunFam" id="3.30.559.10:FF:000012">
    <property type="entry name" value="Non-ribosomal peptide synthetase"/>
    <property type="match status" value="1"/>
</dbReference>
<dbReference type="InterPro" id="IPR029058">
    <property type="entry name" value="AB_hydrolase_fold"/>
</dbReference>
<dbReference type="PROSITE" id="PS50075">
    <property type="entry name" value="CARRIER"/>
    <property type="match status" value="2"/>
</dbReference>
<dbReference type="SMART" id="SM00823">
    <property type="entry name" value="PKS_PP"/>
    <property type="match status" value="2"/>
</dbReference>
<feature type="region of interest" description="Disordered" evidence="5">
    <location>
        <begin position="70"/>
        <end position="105"/>
    </location>
</feature>
<keyword evidence="4" id="KW-0597">Phosphoprotein</keyword>
<dbReference type="Gene3D" id="3.30.300.30">
    <property type="match status" value="2"/>
</dbReference>
<dbReference type="GO" id="GO:0003824">
    <property type="term" value="F:catalytic activity"/>
    <property type="evidence" value="ECO:0007669"/>
    <property type="project" value="InterPro"/>
</dbReference>
<dbReference type="PROSITE" id="PS00012">
    <property type="entry name" value="PHOSPHOPANTETHEINE"/>
    <property type="match status" value="2"/>
</dbReference>
<comment type="caution">
    <text evidence="7">The sequence shown here is derived from an EMBL/GenBank/DDBJ whole genome shotgun (WGS) entry which is preliminary data.</text>
</comment>
<dbReference type="Gene3D" id="3.30.559.10">
    <property type="entry name" value="Chloramphenicol acetyltransferase-like domain"/>
    <property type="match status" value="1"/>
</dbReference>
<feature type="compositionally biased region" description="Gly residues" evidence="5">
    <location>
        <begin position="81"/>
        <end position="93"/>
    </location>
</feature>
<dbReference type="Gene3D" id="3.40.50.980">
    <property type="match status" value="2"/>
</dbReference>
<feature type="region of interest" description="Disordered" evidence="5">
    <location>
        <begin position="1424"/>
        <end position="1455"/>
    </location>
</feature>
<keyword evidence="8" id="KW-1185">Reference proteome</keyword>
<dbReference type="InterPro" id="IPR045851">
    <property type="entry name" value="AMP-bd_C_sf"/>
</dbReference>
<dbReference type="InterPro" id="IPR006162">
    <property type="entry name" value="Ppantetheine_attach_site"/>
</dbReference>
<dbReference type="Gene3D" id="1.10.1200.10">
    <property type="entry name" value="ACP-like"/>
    <property type="match status" value="1"/>
</dbReference>
<dbReference type="GO" id="GO:0031177">
    <property type="term" value="F:phosphopantetheine binding"/>
    <property type="evidence" value="ECO:0007669"/>
    <property type="project" value="InterPro"/>
</dbReference>
<dbReference type="InterPro" id="IPR023213">
    <property type="entry name" value="CAT-like_dom_sf"/>
</dbReference>
<dbReference type="InterPro" id="IPR001242">
    <property type="entry name" value="Condensation_dom"/>
</dbReference>
<dbReference type="Pfam" id="PF13193">
    <property type="entry name" value="AMP-binding_C"/>
    <property type="match status" value="2"/>
</dbReference>
<evidence type="ECO:0000313" key="7">
    <source>
        <dbReference type="EMBL" id="KAA9374761.1"/>
    </source>
</evidence>
<protein>
    <submittedName>
        <fullName evidence="7">Amino acid adenylation domain-containing protein</fullName>
    </submittedName>
</protein>
<evidence type="ECO:0000256" key="4">
    <source>
        <dbReference type="ARBA" id="ARBA00022553"/>
    </source>
</evidence>
<dbReference type="GO" id="GO:0008610">
    <property type="term" value="P:lipid biosynthetic process"/>
    <property type="evidence" value="ECO:0007669"/>
    <property type="project" value="UniProtKB-ARBA"/>
</dbReference>
<dbReference type="SUPFAM" id="SSF53474">
    <property type="entry name" value="alpha/beta-Hydrolases"/>
    <property type="match status" value="1"/>
</dbReference>
<comment type="similarity">
    <text evidence="2">Belongs to the ATP-dependent AMP-binding enzyme family.</text>
</comment>